<protein>
    <submittedName>
        <fullName evidence="1">Uncharacterized protein</fullName>
    </submittedName>
</protein>
<dbReference type="EMBL" id="DRLD01000244">
    <property type="protein sequence ID" value="HED10783.1"/>
    <property type="molecule type" value="Genomic_DNA"/>
</dbReference>
<dbReference type="Proteomes" id="UP000886005">
    <property type="component" value="Unassembled WGS sequence"/>
</dbReference>
<gene>
    <name evidence="1" type="ORF">ENJ10_08845</name>
</gene>
<name>A0A7V1PUI3_CALAY</name>
<reference evidence="1" key="1">
    <citation type="journal article" date="2020" name="mSystems">
        <title>Genome- and Community-Level Interaction Insights into Carbon Utilization and Element Cycling Functions of Hydrothermarchaeota in Hydrothermal Sediment.</title>
        <authorList>
            <person name="Zhou Z."/>
            <person name="Liu Y."/>
            <person name="Xu W."/>
            <person name="Pan J."/>
            <person name="Luo Z.H."/>
            <person name="Li M."/>
        </authorList>
    </citation>
    <scope>NUCLEOTIDE SEQUENCE [LARGE SCALE GENOMIC DNA]</scope>
    <source>
        <strain evidence="1">HyVt-456</strain>
    </source>
</reference>
<evidence type="ECO:0000313" key="1">
    <source>
        <dbReference type="EMBL" id="HED10783.1"/>
    </source>
</evidence>
<proteinExistence type="predicted"/>
<sequence length="278" mass="30948">MSLYQSDVRELEPVRIQLHQAAQMIAAAGVSFAQHQADDSHTNMELIKPLKAWAGARCPGKRPWRLALDFATLKYLFLDARENTVLSEFELHGHTFAEARAWLVRQLIHAGVEPSAFSTTLHFEIPANDYAGGRPFDAENRRAFRNLDRHFLSAHHALEKVLADKNSGDPRIWPHHFDLGALITVDGEAGKSVGPGLSPGDGTFNEPYFYVSPWPYPQEGGRLRNEELAGAGFWHTEGFTAAVLKASDYVRVEEMSSYIVAFLESAIRSCEDMVNGGL</sequence>
<organism evidence="1">
    <name type="scientific">Caldithrix abyssi</name>
    <dbReference type="NCBI Taxonomy" id="187145"/>
    <lineage>
        <taxon>Bacteria</taxon>
        <taxon>Pseudomonadati</taxon>
        <taxon>Calditrichota</taxon>
        <taxon>Calditrichia</taxon>
        <taxon>Calditrichales</taxon>
        <taxon>Calditrichaceae</taxon>
        <taxon>Caldithrix</taxon>
    </lineage>
</organism>
<comment type="caution">
    <text evidence="1">The sequence shown here is derived from an EMBL/GenBank/DDBJ whole genome shotgun (WGS) entry which is preliminary data.</text>
</comment>
<accession>A0A7V1PUI3</accession>
<dbReference type="AlphaFoldDB" id="A0A7V1PUI3"/>